<dbReference type="eggNOG" id="COG0664">
    <property type="taxonomic scope" value="Bacteria"/>
</dbReference>
<dbReference type="InterPro" id="IPR000595">
    <property type="entry name" value="cNMP-bd_dom"/>
</dbReference>
<keyword evidence="2" id="KW-0238">DNA-binding</keyword>
<dbReference type="AlphaFoldDB" id="V7I174"/>
<dbReference type="InterPro" id="IPR012318">
    <property type="entry name" value="HTH_CRP"/>
</dbReference>
<dbReference type="Pfam" id="PF00027">
    <property type="entry name" value="cNMP_binding"/>
    <property type="match status" value="1"/>
</dbReference>
<reference evidence="6 7" key="1">
    <citation type="journal article" date="2014" name="Genome Announc.">
        <title>Genome Sequence of Youngiibacter fragilis, the Type Strain of the Genus Youngiibacter.</title>
        <authorList>
            <person name="Wawrik C.B."/>
            <person name="Callaghan A.V."/>
            <person name="Stamps B.W."/>
            <person name="Wawrik B."/>
        </authorList>
    </citation>
    <scope>NUCLEOTIDE SEQUENCE [LARGE SCALE GENOMIC DNA]</scope>
    <source>
        <strain evidence="6 7">232.1</strain>
    </source>
</reference>
<evidence type="ECO:0000256" key="2">
    <source>
        <dbReference type="ARBA" id="ARBA00023125"/>
    </source>
</evidence>
<dbReference type="GO" id="GO:0003677">
    <property type="term" value="F:DNA binding"/>
    <property type="evidence" value="ECO:0007669"/>
    <property type="project" value="UniProtKB-KW"/>
</dbReference>
<dbReference type="OrthoDB" id="3176638at2"/>
<evidence type="ECO:0000256" key="1">
    <source>
        <dbReference type="ARBA" id="ARBA00023015"/>
    </source>
</evidence>
<dbReference type="GO" id="GO:0005829">
    <property type="term" value="C:cytosol"/>
    <property type="evidence" value="ECO:0007669"/>
    <property type="project" value="TreeGrafter"/>
</dbReference>
<dbReference type="InterPro" id="IPR050397">
    <property type="entry name" value="Env_Response_Regulators"/>
</dbReference>
<dbReference type="Pfam" id="PF13545">
    <property type="entry name" value="HTH_Crp_2"/>
    <property type="match status" value="1"/>
</dbReference>
<gene>
    <name evidence="6" type="ORF">T472_0218805</name>
</gene>
<sequence length="230" mass="26059">MVRIADTLKDMPMFSSFDEMDLDSMVSGMKVREYGKGQVVHLQGDECTSMDVVTEGRISVDSIGPDGSMLRVASFGRGSVIGMNLLFSSKNVYPMTVVADMRSVIVSIPREMVLEMGRVSFSFTEWLLMEISDRTLLLTDKLGSISMKTIRQKVLEYLYGEHLRQKSLEIRMDLSKKELAERLGINRTSLSRELDSMRKDRIIDFDRRSITIKDMEAVLGIAAGNPHIRY</sequence>
<feature type="domain" description="HTH crp-type" evidence="5">
    <location>
        <begin position="148"/>
        <end position="216"/>
    </location>
</feature>
<protein>
    <submittedName>
        <fullName evidence="6">Transcriptional regulator</fullName>
    </submittedName>
</protein>
<proteinExistence type="predicted"/>
<evidence type="ECO:0000259" key="4">
    <source>
        <dbReference type="PROSITE" id="PS50042"/>
    </source>
</evidence>
<dbReference type="InterPro" id="IPR036390">
    <property type="entry name" value="WH_DNA-bd_sf"/>
</dbReference>
<comment type="caution">
    <text evidence="6">The sequence shown here is derived from an EMBL/GenBank/DDBJ whole genome shotgun (WGS) entry which is preliminary data.</text>
</comment>
<keyword evidence="3" id="KW-0804">Transcription</keyword>
<dbReference type="CDD" id="cd00038">
    <property type="entry name" value="CAP_ED"/>
    <property type="match status" value="1"/>
</dbReference>
<dbReference type="Gene3D" id="2.60.120.10">
    <property type="entry name" value="Jelly Rolls"/>
    <property type="match status" value="1"/>
</dbReference>
<dbReference type="GO" id="GO:0003700">
    <property type="term" value="F:DNA-binding transcription factor activity"/>
    <property type="evidence" value="ECO:0007669"/>
    <property type="project" value="TreeGrafter"/>
</dbReference>
<dbReference type="Proteomes" id="UP000017747">
    <property type="component" value="Unassembled WGS sequence"/>
</dbReference>
<dbReference type="PANTHER" id="PTHR24567:SF58">
    <property type="entry name" value="CYCLIC AMP-BINDING REGULATORY PROTEIN"/>
    <property type="match status" value="1"/>
</dbReference>
<organism evidence="6 7">
    <name type="scientific">Youngiibacter fragilis 232.1</name>
    <dbReference type="NCBI Taxonomy" id="994573"/>
    <lineage>
        <taxon>Bacteria</taxon>
        <taxon>Bacillati</taxon>
        <taxon>Bacillota</taxon>
        <taxon>Clostridia</taxon>
        <taxon>Eubacteriales</taxon>
        <taxon>Clostridiaceae</taxon>
        <taxon>Youngiibacter</taxon>
    </lineage>
</organism>
<evidence type="ECO:0000259" key="5">
    <source>
        <dbReference type="PROSITE" id="PS51063"/>
    </source>
</evidence>
<dbReference type="InterPro" id="IPR014710">
    <property type="entry name" value="RmlC-like_jellyroll"/>
</dbReference>
<evidence type="ECO:0000313" key="6">
    <source>
        <dbReference type="EMBL" id="ETA79041.1"/>
    </source>
</evidence>
<dbReference type="EMBL" id="AXUN02000231">
    <property type="protein sequence ID" value="ETA79041.1"/>
    <property type="molecule type" value="Genomic_DNA"/>
</dbReference>
<dbReference type="PANTHER" id="PTHR24567">
    <property type="entry name" value="CRP FAMILY TRANSCRIPTIONAL REGULATORY PROTEIN"/>
    <property type="match status" value="1"/>
</dbReference>
<dbReference type="SMART" id="SM00100">
    <property type="entry name" value="cNMP"/>
    <property type="match status" value="1"/>
</dbReference>
<keyword evidence="1" id="KW-0805">Transcription regulation</keyword>
<dbReference type="SUPFAM" id="SSF51206">
    <property type="entry name" value="cAMP-binding domain-like"/>
    <property type="match status" value="1"/>
</dbReference>
<name>V7I174_9CLOT</name>
<dbReference type="SMART" id="SM00419">
    <property type="entry name" value="HTH_CRP"/>
    <property type="match status" value="1"/>
</dbReference>
<dbReference type="PROSITE" id="PS51063">
    <property type="entry name" value="HTH_CRP_2"/>
    <property type="match status" value="1"/>
</dbReference>
<feature type="domain" description="Cyclic nucleotide-binding" evidence="4">
    <location>
        <begin position="13"/>
        <end position="111"/>
    </location>
</feature>
<dbReference type="PROSITE" id="PS50042">
    <property type="entry name" value="CNMP_BINDING_3"/>
    <property type="match status" value="1"/>
</dbReference>
<dbReference type="RefSeq" id="WP_023388162.1">
    <property type="nucleotide sequence ID" value="NZ_AXUN02000231.1"/>
</dbReference>
<evidence type="ECO:0000313" key="7">
    <source>
        <dbReference type="Proteomes" id="UP000017747"/>
    </source>
</evidence>
<dbReference type="STRING" id="994573.T472_0218805"/>
<keyword evidence="7" id="KW-1185">Reference proteome</keyword>
<dbReference type="InterPro" id="IPR018490">
    <property type="entry name" value="cNMP-bd_dom_sf"/>
</dbReference>
<evidence type="ECO:0000256" key="3">
    <source>
        <dbReference type="ARBA" id="ARBA00023163"/>
    </source>
</evidence>
<accession>V7I174</accession>
<dbReference type="SUPFAM" id="SSF46785">
    <property type="entry name" value="Winged helix' DNA-binding domain"/>
    <property type="match status" value="1"/>
</dbReference>